<keyword evidence="3" id="KW-1185">Reference proteome</keyword>
<dbReference type="PIRSF" id="PIRSF005276">
    <property type="entry name" value="SspB"/>
    <property type="match status" value="1"/>
</dbReference>
<name>A0ABZ2XLH9_9RHOO</name>
<feature type="region of interest" description="Disordered" evidence="1">
    <location>
        <begin position="100"/>
        <end position="143"/>
    </location>
</feature>
<dbReference type="Pfam" id="PF04386">
    <property type="entry name" value="SspB"/>
    <property type="match status" value="1"/>
</dbReference>
<dbReference type="GO" id="GO:0008233">
    <property type="term" value="F:peptidase activity"/>
    <property type="evidence" value="ECO:0007669"/>
    <property type="project" value="UniProtKB-KW"/>
</dbReference>
<dbReference type="SUPFAM" id="SSF101738">
    <property type="entry name" value="SspB-like"/>
    <property type="match status" value="1"/>
</dbReference>
<organism evidence="2 3">
    <name type="scientific">Azonexus hydrophilus</name>
    <dbReference type="NCBI Taxonomy" id="418702"/>
    <lineage>
        <taxon>Bacteria</taxon>
        <taxon>Pseudomonadati</taxon>
        <taxon>Pseudomonadota</taxon>
        <taxon>Betaproteobacteria</taxon>
        <taxon>Rhodocyclales</taxon>
        <taxon>Azonexaceae</taxon>
        <taxon>Azonexus</taxon>
    </lineage>
</organism>
<protein>
    <submittedName>
        <fullName evidence="2">ClpXP protease specificity-enhancing factor</fullName>
    </submittedName>
</protein>
<keyword evidence="2" id="KW-0645">Protease</keyword>
<dbReference type="NCBIfam" id="NF008769">
    <property type="entry name" value="PRK11798.2-5"/>
    <property type="match status" value="1"/>
</dbReference>
<dbReference type="GO" id="GO:0006508">
    <property type="term" value="P:proteolysis"/>
    <property type="evidence" value="ECO:0007669"/>
    <property type="project" value="UniProtKB-KW"/>
</dbReference>
<dbReference type="Proteomes" id="UP001479520">
    <property type="component" value="Chromosome"/>
</dbReference>
<dbReference type="PANTHER" id="PTHR37486">
    <property type="entry name" value="STRINGENT STARVATION PROTEIN B"/>
    <property type="match status" value="1"/>
</dbReference>
<sequence>MELPSTKPYLLRAIWEWCCDNGFTPYIAVQVDARTQVPREFVRDGQIVLNLGPDATNKLQMGNELIEFQARFGGVARELSVPVGQISAIYARENGAGMAFETGDETLPFDENEEAVPMDEVPDDEPPSPSHPEGGRPKLQRVK</sequence>
<dbReference type="InterPro" id="IPR036760">
    <property type="entry name" value="SspB-like_sf"/>
</dbReference>
<dbReference type="EMBL" id="CP151406">
    <property type="protein sequence ID" value="WZJ22659.1"/>
    <property type="molecule type" value="Genomic_DNA"/>
</dbReference>
<dbReference type="RefSeq" id="WP_028996251.1">
    <property type="nucleotide sequence ID" value="NZ_CP151406.1"/>
</dbReference>
<proteinExistence type="predicted"/>
<accession>A0ABZ2XLH9</accession>
<evidence type="ECO:0000313" key="2">
    <source>
        <dbReference type="EMBL" id="WZJ22659.1"/>
    </source>
</evidence>
<reference evidence="2 3" key="1">
    <citation type="submission" date="2024-04" db="EMBL/GenBank/DDBJ databases">
        <title>Dissimilatory iodate-reducing microorganisms contribute to the enrichment of iodine in groundwater.</title>
        <authorList>
            <person name="Jiang Z."/>
        </authorList>
    </citation>
    <scope>NUCLEOTIDE SEQUENCE [LARGE SCALE GENOMIC DNA]</scope>
    <source>
        <strain evidence="2 3">NCP973</strain>
    </source>
</reference>
<feature type="compositionally biased region" description="Acidic residues" evidence="1">
    <location>
        <begin position="102"/>
        <end position="126"/>
    </location>
</feature>
<dbReference type="InterPro" id="IPR007481">
    <property type="entry name" value="SspB"/>
</dbReference>
<gene>
    <name evidence="2" type="ORF">AADV58_05830</name>
</gene>
<dbReference type="PANTHER" id="PTHR37486:SF1">
    <property type="entry name" value="STRINGENT STARVATION PROTEIN B"/>
    <property type="match status" value="1"/>
</dbReference>
<evidence type="ECO:0000256" key="1">
    <source>
        <dbReference type="SAM" id="MobiDB-lite"/>
    </source>
</evidence>
<evidence type="ECO:0000313" key="3">
    <source>
        <dbReference type="Proteomes" id="UP001479520"/>
    </source>
</evidence>
<dbReference type="Gene3D" id="2.30.30.220">
    <property type="entry name" value="SspB-like"/>
    <property type="match status" value="1"/>
</dbReference>
<keyword evidence="2" id="KW-0378">Hydrolase</keyword>